<feature type="compositionally biased region" description="Basic and acidic residues" evidence="10">
    <location>
        <begin position="405"/>
        <end position="415"/>
    </location>
</feature>
<name>A0A2R5GN75_9STRA</name>
<feature type="compositionally biased region" description="Polar residues" evidence="10">
    <location>
        <begin position="363"/>
        <end position="374"/>
    </location>
</feature>
<dbReference type="GO" id="GO:0012505">
    <property type="term" value="C:endomembrane system"/>
    <property type="evidence" value="ECO:0007669"/>
    <property type="project" value="UniProtKB-SubCell"/>
</dbReference>
<dbReference type="Pfam" id="PF07534">
    <property type="entry name" value="TLD"/>
    <property type="match status" value="1"/>
</dbReference>
<dbReference type="EMBL" id="BEYU01000092">
    <property type="protein sequence ID" value="GBG31188.1"/>
    <property type="molecule type" value="Genomic_DNA"/>
</dbReference>
<dbReference type="InParanoid" id="A0A2R5GN75"/>
<keyword evidence="6" id="KW-1133">Transmembrane helix</keyword>
<feature type="region of interest" description="Disordered" evidence="10">
    <location>
        <begin position="404"/>
        <end position="432"/>
    </location>
</feature>
<evidence type="ECO:0000256" key="1">
    <source>
        <dbReference type="ARBA" id="ARBA00004127"/>
    </source>
</evidence>
<protein>
    <recommendedName>
        <fullName evidence="9">Oxidation resistance protein 1</fullName>
    </recommendedName>
</protein>
<evidence type="ECO:0000256" key="10">
    <source>
        <dbReference type="SAM" id="MobiDB-lite"/>
    </source>
</evidence>
<dbReference type="InterPro" id="IPR006571">
    <property type="entry name" value="TLDc_dom"/>
</dbReference>
<comment type="similarity">
    <text evidence="3">Belongs to the membrane magnesium transporter (TC 1.A.67) family.</text>
</comment>
<dbReference type="PANTHER" id="PTHR23354">
    <property type="entry name" value="NUCLEOLAR PROTEIN 7/ESTROGEN RECEPTOR COACTIVATOR-RELATED"/>
    <property type="match status" value="1"/>
</dbReference>
<feature type="compositionally biased region" description="Acidic residues" evidence="10">
    <location>
        <begin position="180"/>
        <end position="192"/>
    </location>
</feature>
<reference evidence="13 14" key="1">
    <citation type="submission" date="2017-12" db="EMBL/GenBank/DDBJ databases">
        <title>Sequencing, de novo assembly and annotation of complete genome of a new Thraustochytrid species, strain FCC1311.</title>
        <authorList>
            <person name="Sedici K."/>
            <person name="Godart F."/>
            <person name="Aiese Cigliano R."/>
            <person name="Sanseverino W."/>
            <person name="Barakat M."/>
            <person name="Ortet P."/>
            <person name="Marechal E."/>
            <person name="Cagnac O."/>
            <person name="Amato A."/>
        </authorList>
    </citation>
    <scope>NUCLEOTIDE SEQUENCE [LARGE SCALE GENOMIC DNA]</scope>
</reference>
<feature type="region of interest" description="Disordered" evidence="10">
    <location>
        <begin position="113"/>
        <end position="215"/>
    </location>
</feature>
<evidence type="ECO:0000256" key="4">
    <source>
        <dbReference type="ARBA" id="ARBA00009540"/>
    </source>
</evidence>
<proteinExistence type="inferred from homology"/>
<evidence type="ECO:0000313" key="13">
    <source>
        <dbReference type="EMBL" id="GBG31188.1"/>
    </source>
</evidence>
<dbReference type="InterPro" id="IPR018937">
    <property type="entry name" value="MMgT"/>
</dbReference>
<evidence type="ECO:0000256" key="2">
    <source>
        <dbReference type="ARBA" id="ARBA00004173"/>
    </source>
</evidence>
<evidence type="ECO:0000256" key="9">
    <source>
        <dbReference type="ARBA" id="ARBA00040604"/>
    </source>
</evidence>
<evidence type="ECO:0000256" key="5">
    <source>
        <dbReference type="ARBA" id="ARBA00022692"/>
    </source>
</evidence>
<evidence type="ECO:0000259" key="12">
    <source>
        <dbReference type="PROSITE" id="PS51886"/>
    </source>
</evidence>
<organism evidence="13 14">
    <name type="scientific">Hondaea fermentalgiana</name>
    <dbReference type="NCBI Taxonomy" id="2315210"/>
    <lineage>
        <taxon>Eukaryota</taxon>
        <taxon>Sar</taxon>
        <taxon>Stramenopiles</taxon>
        <taxon>Bigyra</taxon>
        <taxon>Labyrinthulomycetes</taxon>
        <taxon>Thraustochytrida</taxon>
        <taxon>Thraustochytriidae</taxon>
        <taxon>Hondaea</taxon>
    </lineage>
</organism>
<dbReference type="AlphaFoldDB" id="A0A2R5GN75"/>
<keyword evidence="5" id="KW-0812">Transmembrane</keyword>
<keyword evidence="7" id="KW-0496">Mitochondrion</keyword>
<sequence>MPGAGSAVVWVGVLLVCHAAFSAVHYKDLNALAGIELAADELIPADVILETLLGVVVATVGAMLNAGKMLPIDGSVTFNKSRALEPVLSSLVSTLETDSDIANLDFVTDDVHGNEAKEEEEEGGAEDGAQVAKIDDPPQQPSPAQSSSHKQDEHEQIHLAGAEDNNVEHDKPTLTTADSDLGEDSTPDEDDPTVSSGVAASESPPIKHRGPKSKATALGLHAHEDDAEYFYTNEKGRPNKAKQDREAKDSILTIADHLRASISADETAPHHEILKAHHPKQPVSVGDDLLWMSEAPGTSSIILFVLVGCIAFAFQRSARLRFAASRILAWARRRLTFVAPRLAARIRGLVPASLSSSKRSSGRHTVSDSAGASGTANPFALPRAKFSDLQDHVSALASSVTKKAVKSEDARKHTEMQSLARAGALKPQRRDVPSGFRSVISDEAMESLLGHLPERLTAMNWSLLYASEVHGYNLTTAYQKAQGHGPFLVVVMDMNRYVFGAFSNEALACGPRQYYGTGESFIFQLEPAFRCHHWSGGNSQFVLSTKDMLAFGGGGHFALFLDAMFEQGSSEAGSTTFEPYEGLASNSRFKCCAVEIWGFTSPMLSSPKRRARPFPTFR</sequence>
<evidence type="ECO:0000256" key="3">
    <source>
        <dbReference type="ARBA" id="ARBA00006109"/>
    </source>
</evidence>
<comment type="caution">
    <text evidence="13">The sequence shown here is derived from an EMBL/GenBank/DDBJ whole genome shotgun (WGS) entry which is preliminary data.</text>
</comment>
<feature type="region of interest" description="Disordered" evidence="10">
    <location>
        <begin position="354"/>
        <end position="374"/>
    </location>
</feature>
<comment type="similarity">
    <text evidence="4">Belongs to the OXR1 family.</text>
</comment>
<evidence type="ECO:0000256" key="11">
    <source>
        <dbReference type="SAM" id="SignalP"/>
    </source>
</evidence>
<evidence type="ECO:0000256" key="8">
    <source>
        <dbReference type="ARBA" id="ARBA00023136"/>
    </source>
</evidence>
<accession>A0A2R5GN75</accession>
<feature type="signal peptide" evidence="11">
    <location>
        <begin position="1"/>
        <end position="22"/>
    </location>
</feature>
<keyword evidence="11" id="KW-0732">Signal</keyword>
<comment type="subcellular location">
    <subcellularLocation>
        <location evidence="1">Endomembrane system</location>
        <topology evidence="1">Multi-pass membrane protein</topology>
    </subcellularLocation>
    <subcellularLocation>
        <location evidence="2">Mitochondrion</location>
    </subcellularLocation>
</comment>
<dbReference type="OrthoDB" id="26679at2759"/>
<evidence type="ECO:0000256" key="7">
    <source>
        <dbReference type="ARBA" id="ARBA00023128"/>
    </source>
</evidence>
<gene>
    <name evidence="13" type="ORF">FCC1311_074092</name>
</gene>
<evidence type="ECO:0000256" key="6">
    <source>
        <dbReference type="ARBA" id="ARBA00022989"/>
    </source>
</evidence>
<feature type="domain" description="TLDc" evidence="12">
    <location>
        <begin position="438"/>
        <end position="600"/>
    </location>
</feature>
<dbReference type="Proteomes" id="UP000241890">
    <property type="component" value="Unassembled WGS sequence"/>
</dbReference>
<keyword evidence="14" id="KW-1185">Reference proteome</keyword>
<dbReference type="PROSITE" id="PS51886">
    <property type="entry name" value="TLDC"/>
    <property type="match status" value="1"/>
</dbReference>
<dbReference type="Pfam" id="PF10270">
    <property type="entry name" value="MMgT"/>
    <property type="match status" value="1"/>
</dbReference>
<feature type="chain" id="PRO_5015359120" description="Oxidation resistance protein 1" evidence="11">
    <location>
        <begin position="23"/>
        <end position="618"/>
    </location>
</feature>
<evidence type="ECO:0000313" key="14">
    <source>
        <dbReference type="Proteomes" id="UP000241890"/>
    </source>
</evidence>
<dbReference type="SMART" id="SM00584">
    <property type="entry name" value="TLDc"/>
    <property type="match status" value="1"/>
</dbReference>
<keyword evidence="8" id="KW-0472">Membrane</keyword>
<dbReference type="GO" id="GO:0005739">
    <property type="term" value="C:mitochondrion"/>
    <property type="evidence" value="ECO:0007669"/>
    <property type="project" value="UniProtKB-SubCell"/>
</dbReference>
<dbReference type="PANTHER" id="PTHR23354:SF62">
    <property type="entry name" value="MUSTARD, ISOFORM V"/>
    <property type="match status" value="1"/>
</dbReference>